<dbReference type="EMBL" id="KB445551">
    <property type="protein sequence ID" value="EMC99911.1"/>
    <property type="molecule type" value="Genomic_DNA"/>
</dbReference>
<feature type="region of interest" description="Disordered" evidence="1">
    <location>
        <begin position="1"/>
        <end position="133"/>
    </location>
</feature>
<proteinExistence type="predicted"/>
<protein>
    <submittedName>
        <fullName evidence="2">Uncharacterized protein</fullName>
    </submittedName>
</protein>
<feature type="compositionally biased region" description="Pro residues" evidence="1">
    <location>
        <begin position="452"/>
        <end position="463"/>
    </location>
</feature>
<feature type="compositionally biased region" description="Pro residues" evidence="1">
    <location>
        <begin position="325"/>
        <end position="335"/>
    </location>
</feature>
<dbReference type="RefSeq" id="XP_007673385.1">
    <property type="nucleotide sequence ID" value="XM_007675195.1"/>
</dbReference>
<keyword evidence="3" id="KW-1185">Reference proteome</keyword>
<feature type="compositionally biased region" description="Basic and acidic residues" evidence="1">
    <location>
        <begin position="400"/>
        <end position="431"/>
    </location>
</feature>
<name>M2MSQ6_BAUPA</name>
<dbReference type="GeneID" id="19108573"/>
<feature type="region of interest" description="Disordered" evidence="1">
    <location>
        <begin position="380"/>
        <end position="535"/>
    </location>
</feature>
<feature type="compositionally biased region" description="Basic and acidic residues" evidence="1">
    <location>
        <begin position="55"/>
        <end position="82"/>
    </location>
</feature>
<dbReference type="AlphaFoldDB" id="M2MSQ6"/>
<sequence>MPWLPPGGPPAPQRETGHFRGDRQPADDHEHQDNIDNAPQEAGSGVQPNGQNANAEEHIHDMLARLDDEEREFQRSLDHGPEEPDYSSVTGSFPNQRGPDGRLLTNGVTAPVTDEQEHQSHAEDEPQRAESDNHVIASEVMRARQVDRPQSPLSPMWDIRRGTSNVLRYGVPEATPSPDSSSGITGNGTQSPLAHPSVAPIANGSRPVAHGDQIEFPHLQRGQQQPEVLPTVTEEQARRAEIEDLFDYARPIWMHQVATAVRYGTLARMPQTIEETHHAWDIIHGRPLLEEAAALLLGVRNPPQPNNEGRFAPATPAAVNNTFPSAPPSASPPAPRVEVDPAGDAYTGAADWSDWPVPPGNPVRYNDFDGLMEEGRLGGRLASTEGTTLVNSEPSPSRRVRLDPERLAGLDDGRPFEVHPHLRTGSVHDPENALPTPEPSSHSSDYLRTRGSPPPHTARPLPPQAAGHAQDLRLWRITPGPPIREPARRSPRSKLSDVVFAEPVTRPSTPPTVTATRGETLTSPAARTPSPPSPRCPLTTQNLKQFASNPESAPLTSTQRVLRATPPRRRVYCDDRDDFIEPATPEAEQSEEPADEARAEMPEAHIEPNVLETALLAGLPIHFSANLNAERGTDELPSN</sequence>
<feature type="region of interest" description="Disordered" evidence="1">
    <location>
        <begin position="323"/>
        <end position="359"/>
    </location>
</feature>
<evidence type="ECO:0000313" key="2">
    <source>
        <dbReference type="EMBL" id="EMC99911.1"/>
    </source>
</evidence>
<feature type="compositionally biased region" description="Low complexity" evidence="1">
    <location>
        <begin position="503"/>
        <end position="528"/>
    </location>
</feature>
<feature type="compositionally biased region" description="Basic and acidic residues" evidence="1">
    <location>
        <begin position="115"/>
        <end position="133"/>
    </location>
</feature>
<feature type="compositionally biased region" description="Pro residues" evidence="1">
    <location>
        <begin position="1"/>
        <end position="12"/>
    </location>
</feature>
<evidence type="ECO:0000256" key="1">
    <source>
        <dbReference type="SAM" id="MobiDB-lite"/>
    </source>
</evidence>
<dbReference type="Proteomes" id="UP000011761">
    <property type="component" value="Unassembled WGS sequence"/>
</dbReference>
<feature type="compositionally biased region" description="Basic and acidic residues" evidence="1">
    <location>
        <begin position="15"/>
        <end position="34"/>
    </location>
</feature>
<feature type="compositionally biased region" description="Polar residues" evidence="1">
    <location>
        <begin position="384"/>
        <end position="395"/>
    </location>
</feature>
<organism evidence="2 3">
    <name type="scientific">Baudoinia panamericana (strain UAMH 10762)</name>
    <name type="common">Angels' share fungus</name>
    <name type="synonym">Baudoinia compniacensis (strain UAMH 10762)</name>
    <dbReference type="NCBI Taxonomy" id="717646"/>
    <lineage>
        <taxon>Eukaryota</taxon>
        <taxon>Fungi</taxon>
        <taxon>Dikarya</taxon>
        <taxon>Ascomycota</taxon>
        <taxon>Pezizomycotina</taxon>
        <taxon>Dothideomycetes</taxon>
        <taxon>Dothideomycetidae</taxon>
        <taxon>Mycosphaerellales</taxon>
        <taxon>Teratosphaeriaceae</taxon>
        <taxon>Baudoinia</taxon>
    </lineage>
</organism>
<gene>
    <name evidence="2" type="ORF">BAUCODRAFT_145249</name>
</gene>
<dbReference type="HOGENOM" id="CLU_428239_0_0_1"/>
<accession>M2MSQ6</accession>
<dbReference type="KEGG" id="bcom:BAUCODRAFT_145249"/>
<reference evidence="2 3" key="1">
    <citation type="journal article" date="2012" name="PLoS Pathog.">
        <title>Diverse lifestyles and strategies of plant pathogenesis encoded in the genomes of eighteen Dothideomycetes fungi.</title>
        <authorList>
            <person name="Ohm R.A."/>
            <person name="Feau N."/>
            <person name="Henrissat B."/>
            <person name="Schoch C.L."/>
            <person name="Horwitz B.A."/>
            <person name="Barry K.W."/>
            <person name="Condon B.J."/>
            <person name="Copeland A.C."/>
            <person name="Dhillon B."/>
            <person name="Glaser F."/>
            <person name="Hesse C.N."/>
            <person name="Kosti I."/>
            <person name="LaButti K."/>
            <person name="Lindquist E.A."/>
            <person name="Lucas S."/>
            <person name="Salamov A.A."/>
            <person name="Bradshaw R.E."/>
            <person name="Ciuffetti L."/>
            <person name="Hamelin R.C."/>
            <person name="Kema G.H.J."/>
            <person name="Lawrence C."/>
            <person name="Scott J.A."/>
            <person name="Spatafora J.W."/>
            <person name="Turgeon B.G."/>
            <person name="de Wit P.J.G.M."/>
            <person name="Zhong S."/>
            <person name="Goodwin S.B."/>
            <person name="Grigoriev I.V."/>
        </authorList>
    </citation>
    <scope>NUCLEOTIDE SEQUENCE [LARGE SCALE GENOMIC DNA]</scope>
    <source>
        <strain evidence="2 3">UAMH 10762</strain>
    </source>
</reference>
<evidence type="ECO:0000313" key="3">
    <source>
        <dbReference type="Proteomes" id="UP000011761"/>
    </source>
</evidence>